<keyword evidence="2" id="KW-1185">Reference proteome</keyword>
<dbReference type="Proteomes" id="UP000008311">
    <property type="component" value="Unassembled WGS sequence"/>
</dbReference>
<protein>
    <submittedName>
        <fullName evidence="1">Uncharacterized protein</fullName>
    </submittedName>
</protein>
<accession>B9RMW2</accession>
<dbReference type="InParanoid" id="B9RMW2"/>
<reference evidence="2" key="1">
    <citation type="journal article" date="2010" name="Nat. Biotechnol.">
        <title>Draft genome sequence of the oilseed species Ricinus communis.</title>
        <authorList>
            <person name="Chan A.P."/>
            <person name="Crabtree J."/>
            <person name="Zhao Q."/>
            <person name="Lorenzi H."/>
            <person name="Orvis J."/>
            <person name="Puiu D."/>
            <person name="Melake-Berhan A."/>
            <person name="Jones K.M."/>
            <person name="Redman J."/>
            <person name="Chen G."/>
            <person name="Cahoon E.B."/>
            <person name="Gedil M."/>
            <person name="Stanke M."/>
            <person name="Haas B.J."/>
            <person name="Wortman J.R."/>
            <person name="Fraser-Liggett C.M."/>
            <person name="Ravel J."/>
            <person name="Rabinowicz P.D."/>
        </authorList>
    </citation>
    <scope>NUCLEOTIDE SEQUENCE [LARGE SCALE GENOMIC DNA]</scope>
    <source>
        <strain evidence="2">cv. Hale</strain>
    </source>
</reference>
<proteinExistence type="predicted"/>
<evidence type="ECO:0000313" key="2">
    <source>
        <dbReference type="Proteomes" id="UP000008311"/>
    </source>
</evidence>
<sequence>MKMEIPIHPYQKMDVSTEISHSAALHLNTNGGAECLKTIPRAKLLFADET</sequence>
<dbReference type="AlphaFoldDB" id="B9RMW2"/>
<name>B9RMW2_RICCO</name>
<organism evidence="1 2">
    <name type="scientific">Ricinus communis</name>
    <name type="common">Castor bean</name>
    <dbReference type="NCBI Taxonomy" id="3988"/>
    <lineage>
        <taxon>Eukaryota</taxon>
        <taxon>Viridiplantae</taxon>
        <taxon>Streptophyta</taxon>
        <taxon>Embryophyta</taxon>
        <taxon>Tracheophyta</taxon>
        <taxon>Spermatophyta</taxon>
        <taxon>Magnoliopsida</taxon>
        <taxon>eudicotyledons</taxon>
        <taxon>Gunneridae</taxon>
        <taxon>Pentapetalae</taxon>
        <taxon>rosids</taxon>
        <taxon>fabids</taxon>
        <taxon>Malpighiales</taxon>
        <taxon>Euphorbiaceae</taxon>
        <taxon>Acalyphoideae</taxon>
        <taxon>Acalypheae</taxon>
        <taxon>Ricinus</taxon>
    </lineage>
</organism>
<evidence type="ECO:0000313" key="1">
    <source>
        <dbReference type="EMBL" id="EEF47085.1"/>
    </source>
</evidence>
<dbReference type="EMBL" id="EQ973790">
    <property type="protein sequence ID" value="EEF47085.1"/>
    <property type="molecule type" value="Genomic_DNA"/>
</dbReference>
<gene>
    <name evidence="1" type="ORF">RCOM_1340830</name>
</gene>